<dbReference type="GeneID" id="5577425"/>
<dbReference type="Gene3D" id="1.10.640.10">
    <property type="entry name" value="Haem peroxidase domain superfamily, animal type"/>
    <property type="match status" value="1"/>
</dbReference>
<name>A0A1S4FY87_AEDAE</name>
<dbReference type="InterPro" id="IPR010255">
    <property type="entry name" value="Haem_peroxidase_sf"/>
</dbReference>
<evidence type="ECO:0000313" key="2">
    <source>
        <dbReference type="EMBL" id="EAT34597.1"/>
    </source>
</evidence>
<keyword evidence="1" id="KW-0560">Oxidoreductase</keyword>
<dbReference type="EMBL" id="CH477986">
    <property type="protein sequence ID" value="EAT34597.1"/>
    <property type="molecule type" value="Genomic_DNA"/>
</dbReference>
<gene>
    <name evidence="2" type="primary">HPX2</name>
    <name evidence="2" type="ORF">AaeL_AAEL013171</name>
</gene>
<dbReference type="OMA" id="SPIECCN"/>
<proteinExistence type="predicted"/>
<protein>
    <submittedName>
        <fullName evidence="2">AAEL013171-PA</fullName>
    </submittedName>
</protein>
<organism evidence="2 3">
    <name type="scientific">Aedes aegypti</name>
    <name type="common">Yellowfever mosquito</name>
    <name type="synonym">Culex aegypti</name>
    <dbReference type="NCBI Taxonomy" id="7159"/>
    <lineage>
        <taxon>Eukaryota</taxon>
        <taxon>Metazoa</taxon>
        <taxon>Ecdysozoa</taxon>
        <taxon>Arthropoda</taxon>
        <taxon>Hexapoda</taxon>
        <taxon>Insecta</taxon>
        <taxon>Pterygota</taxon>
        <taxon>Neoptera</taxon>
        <taxon>Endopterygota</taxon>
        <taxon>Diptera</taxon>
        <taxon>Nematocera</taxon>
        <taxon>Culicoidea</taxon>
        <taxon>Culicidae</taxon>
        <taxon>Culicinae</taxon>
        <taxon>Aedini</taxon>
        <taxon>Aedes</taxon>
        <taxon>Stegomyia</taxon>
    </lineage>
</organism>
<dbReference type="KEGG" id="aag:5577425"/>
<evidence type="ECO:0000256" key="1">
    <source>
        <dbReference type="ARBA" id="ARBA00022559"/>
    </source>
</evidence>
<dbReference type="GO" id="GO:0006979">
    <property type="term" value="P:response to oxidative stress"/>
    <property type="evidence" value="ECO:0007669"/>
    <property type="project" value="InterPro"/>
</dbReference>
<keyword evidence="1" id="KW-0575">Peroxidase</keyword>
<dbReference type="PRINTS" id="PR00457">
    <property type="entry name" value="ANPEROXIDASE"/>
</dbReference>
<reference evidence="2" key="2">
    <citation type="journal article" date="2007" name="Science">
        <title>Genome sequence of Aedes aegypti, a major arbovirus vector.</title>
        <authorList>
            <person name="Nene V."/>
            <person name="Wortman J.R."/>
            <person name="Lawson D."/>
            <person name="Haas B."/>
            <person name="Kodira C."/>
            <person name="Tu Z.J."/>
            <person name="Loftus B."/>
            <person name="Xi Z."/>
            <person name="Megy K."/>
            <person name="Grabherr M."/>
            <person name="Ren Q."/>
            <person name="Zdobnov E.M."/>
            <person name="Lobo N.F."/>
            <person name="Campbell K.S."/>
            <person name="Brown S.E."/>
            <person name="Bonaldo M.F."/>
            <person name="Zhu J."/>
            <person name="Sinkins S.P."/>
            <person name="Hogenkamp D.G."/>
            <person name="Amedeo P."/>
            <person name="Arensburger P."/>
            <person name="Atkinson P.W."/>
            <person name="Bidwell S."/>
            <person name="Biedler J."/>
            <person name="Birney E."/>
            <person name="Bruggner R.V."/>
            <person name="Costas J."/>
            <person name="Coy M.R."/>
            <person name="Crabtree J."/>
            <person name="Crawford M."/>
            <person name="Debruyn B."/>
            <person name="Decaprio D."/>
            <person name="Eiglmeier K."/>
            <person name="Eisenstadt E."/>
            <person name="El-Dorry H."/>
            <person name="Gelbart W.M."/>
            <person name="Gomes S.L."/>
            <person name="Hammond M."/>
            <person name="Hannick L.I."/>
            <person name="Hogan J.R."/>
            <person name="Holmes M.H."/>
            <person name="Jaffe D."/>
            <person name="Johnston J.S."/>
            <person name="Kennedy R.C."/>
            <person name="Koo H."/>
            <person name="Kravitz S."/>
            <person name="Kriventseva E.V."/>
            <person name="Kulp D."/>
            <person name="Labutti K."/>
            <person name="Lee E."/>
            <person name="Li S."/>
            <person name="Lovin D.D."/>
            <person name="Mao C."/>
            <person name="Mauceli E."/>
            <person name="Menck C.F."/>
            <person name="Miller J.R."/>
            <person name="Montgomery P."/>
            <person name="Mori A."/>
            <person name="Nascimento A.L."/>
            <person name="Naveira H.F."/>
            <person name="Nusbaum C."/>
            <person name="O'leary S."/>
            <person name="Orvis J."/>
            <person name="Pertea M."/>
            <person name="Quesneville H."/>
            <person name="Reidenbach K.R."/>
            <person name="Rogers Y.H."/>
            <person name="Roth C.W."/>
            <person name="Schneider J.R."/>
            <person name="Schatz M."/>
            <person name="Shumway M."/>
            <person name="Stanke M."/>
            <person name="Stinson E.O."/>
            <person name="Tubio J.M."/>
            <person name="Vanzee J.P."/>
            <person name="Verjovski-Almeida S."/>
            <person name="Werner D."/>
            <person name="White O."/>
            <person name="Wyder S."/>
            <person name="Zeng Q."/>
            <person name="Zhao Q."/>
            <person name="Zhao Y."/>
            <person name="Hill C.A."/>
            <person name="Raikhel A.S."/>
            <person name="Soares M.B."/>
            <person name="Knudson D.L."/>
            <person name="Lee N.H."/>
            <person name="Galagan J."/>
            <person name="Salzberg S.L."/>
            <person name="Paulsen I.T."/>
            <person name="Dimopoulos G."/>
            <person name="Collins F.H."/>
            <person name="Birren B."/>
            <person name="Fraser-Liggett C.M."/>
            <person name="Severson D.W."/>
        </authorList>
    </citation>
    <scope>NUCLEOTIDE SEQUENCE [LARGE SCALE GENOMIC DNA]</scope>
    <source>
        <strain evidence="2">Liverpool</strain>
    </source>
</reference>
<dbReference type="SUPFAM" id="SSF48113">
    <property type="entry name" value="Heme-dependent peroxidases"/>
    <property type="match status" value="1"/>
</dbReference>
<dbReference type="PANTHER" id="PTHR11475">
    <property type="entry name" value="OXIDASE/PEROXIDASE"/>
    <property type="match status" value="1"/>
</dbReference>
<dbReference type="Pfam" id="PF03098">
    <property type="entry name" value="An_peroxidase"/>
    <property type="match status" value="1"/>
</dbReference>
<reference evidence="2" key="3">
    <citation type="submission" date="2012-09" db="EMBL/GenBank/DDBJ databases">
        <authorList>
            <consortium name="VectorBase"/>
        </authorList>
    </citation>
    <scope>NUCLEOTIDE SEQUENCE</scope>
    <source>
        <strain evidence="2">Liverpool</strain>
    </source>
</reference>
<dbReference type="InterPro" id="IPR037120">
    <property type="entry name" value="Haem_peroxidase_sf_animal"/>
</dbReference>
<dbReference type="InterPro" id="IPR019791">
    <property type="entry name" value="Haem_peroxidase_animal"/>
</dbReference>
<accession>A0A1S4FY87</accession>
<dbReference type="AlphaFoldDB" id="A0A1S4FY87"/>
<sequence length="679" mass="76112">MESLTRRMIFVAFFFGCFALVANRYAPISGVDPLVQKKMNTLATETNLLDAVKFGEDIIEKSKRMESAIAGARVKVVKGSISYAQSIDGYSTLSTQKQDYVARTILKATSFILNTYCKPQRISSYECGLYMSHKLVPGSKLLKKCEEIVNVKTFNDEYRRLLPASYHDGIYSFRKSVAGGELPDPRSISSKFHGMFAQTNEDSKHSVALVQWTQFIEHDLAKTTVQTMHDGTDIECCTTDYNDVMPRYLHPACKPLRIASNDSYYQKNHVTCLNYVRSALSVGDTCNFGPANQLNQATNRFDLSQVYGNHESETFPLRSHRGGKLKSQSFDSTEYLPESQDKKLCVANATVDTVCYTSGDSRVNINPFITLLHTLFLRSHNRIAKHLAFINPDWDNEVLFQVSRKINIKIYQKIVHEWASTVLGSAVQISPSNAKELRVSNEFATAAIRFYNSMMPGEISSQSPKGKFSSVDLEDIFYKPKDLRKKEYFNHLVSSVLLQNAMSLDTSYVDDMAHLLFKTNNVGTDVLALDIQRGRDHGLSSFTNYYKHCTGTTIATWEDLSTVMNPSDLDKLKKAYSAVQDVDLIVGAIAEIPTIPGALVGNTLSCIIRDQISHSFSEHQSQLDPILANYSAARFLCDTAQVLQVQQNIFRLPSVDNPPVPCSQLPTLDLSTLRQALHL</sequence>
<dbReference type="PROSITE" id="PS50292">
    <property type="entry name" value="PEROXIDASE_3"/>
    <property type="match status" value="1"/>
</dbReference>
<dbReference type="GO" id="GO:0004601">
    <property type="term" value="F:peroxidase activity"/>
    <property type="evidence" value="ECO:0007669"/>
    <property type="project" value="UniProtKB-KW"/>
</dbReference>
<dbReference type="Proteomes" id="UP000682892">
    <property type="component" value="Unassembled WGS sequence"/>
</dbReference>
<dbReference type="OrthoDB" id="823504at2759"/>
<dbReference type="HOGENOM" id="CLU_006087_5_2_1"/>
<dbReference type="GO" id="GO:0020037">
    <property type="term" value="F:heme binding"/>
    <property type="evidence" value="ECO:0007669"/>
    <property type="project" value="InterPro"/>
</dbReference>
<reference evidence="2" key="1">
    <citation type="submission" date="2005-10" db="EMBL/GenBank/DDBJ databases">
        <authorList>
            <person name="Loftus B.J."/>
            <person name="Nene V.M."/>
            <person name="Hannick L.I."/>
            <person name="Bidwell S."/>
            <person name="Haas B."/>
            <person name="Amedeo P."/>
            <person name="Orvis J."/>
            <person name="Wortman J.R."/>
            <person name="White O.R."/>
            <person name="Salzberg S."/>
            <person name="Shumway M."/>
            <person name="Koo H."/>
            <person name="Zhao Y."/>
            <person name="Holmes M."/>
            <person name="Miller J."/>
            <person name="Schatz M."/>
            <person name="Pop M."/>
            <person name="Pai G."/>
            <person name="Utterback T."/>
            <person name="Rogers Y.-H."/>
            <person name="Kravitz S."/>
            <person name="Fraser C.M."/>
        </authorList>
    </citation>
    <scope>NUCLEOTIDE SEQUENCE</scope>
    <source>
        <strain evidence="2">Liverpool</strain>
    </source>
</reference>
<dbReference type="PANTHER" id="PTHR11475:SF125">
    <property type="entry name" value="GH11385P"/>
    <property type="match status" value="1"/>
</dbReference>
<evidence type="ECO:0000313" key="3">
    <source>
        <dbReference type="Proteomes" id="UP000682892"/>
    </source>
</evidence>